<keyword evidence="4" id="KW-1185">Reference proteome</keyword>
<keyword evidence="2" id="KW-0472">Membrane</keyword>
<gene>
    <name evidence="3" type="ORF">PPSIR1_15225</name>
</gene>
<evidence type="ECO:0000313" key="4">
    <source>
        <dbReference type="Proteomes" id="UP000005801"/>
    </source>
</evidence>
<organism evidence="3 4">
    <name type="scientific">Plesiocystis pacifica SIR-1</name>
    <dbReference type="NCBI Taxonomy" id="391625"/>
    <lineage>
        <taxon>Bacteria</taxon>
        <taxon>Pseudomonadati</taxon>
        <taxon>Myxococcota</taxon>
        <taxon>Polyangia</taxon>
        <taxon>Nannocystales</taxon>
        <taxon>Nannocystaceae</taxon>
        <taxon>Plesiocystis</taxon>
    </lineage>
</organism>
<protein>
    <submittedName>
        <fullName evidence="3">Uncharacterized protein</fullName>
    </submittedName>
</protein>
<keyword evidence="2" id="KW-1133">Transmembrane helix</keyword>
<accession>A6G6H2</accession>
<evidence type="ECO:0000256" key="2">
    <source>
        <dbReference type="SAM" id="Phobius"/>
    </source>
</evidence>
<dbReference type="EMBL" id="ABCS01000029">
    <property type="protein sequence ID" value="EDM78601.1"/>
    <property type="molecule type" value="Genomic_DNA"/>
</dbReference>
<reference evidence="3 4" key="1">
    <citation type="submission" date="2007-06" db="EMBL/GenBank/DDBJ databases">
        <authorList>
            <person name="Shimkets L."/>
            <person name="Ferriera S."/>
            <person name="Johnson J."/>
            <person name="Kravitz S."/>
            <person name="Beeson K."/>
            <person name="Sutton G."/>
            <person name="Rogers Y.-H."/>
            <person name="Friedman R."/>
            <person name="Frazier M."/>
            <person name="Venter J.C."/>
        </authorList>
    </citation>
    <scope>NUCLEOTIDE SEQUENCE [LARGE SCALE GENOMIC DNA]</scope>
    <source>
        <strain evidence="3 4">SIR-1</strain>
    </source>
</reference>
<comment type="caution">
    <text evidence="3">The sequence shown here is derived from an EMBL/GenBank/DDBJ whole genome shotgun (WGS) entry which is preliminary data.</text>
</comment>
<evidence type="ECO:0000256" key="1">
    <source>
        <dbReference type="SAM" id="MobiDB-lite"/>
    </source>
</evidence>
<evidence type="ECO:0000313" key="3">
    <source>
        <dbReference type="EMBL" id="EDM78601.1"/>
    </source>
</evidence>
<feature type="transmembrane region" description="Helical" evidence="2">
    <location>
        <begin position="80"/>
        <end position="100"/>
    </location>
</feature>
<sequence length="132" mass="13661">MNEPNNQGPSPYAPPPGANPYASPYANPTDAGNPYANANPNPSGGADNPFASPPANPYAPPVDNAYTDAEPLSFEDPGNFWLGFLAAFFFALLGLIIVWIRGKPESKRGAAWGFGIRFGLGLLVGLAGALAG</sequence>
<dbReference type="Proteomes" id="UP000005801">
    <property type="component" value="Unassembled WGS sequence"/>
</dbReference>
<feature type="transmembrane region" description="Helical" evidence="2">
    <location>
        <begin position="112"/>
        <end position="131"/>
    </location>
</feature>
<feature type="compositionally biased region" description="Pro residues" evidence="1">
    <location>
        <begin position="51"/>
        <end position="60"/>
    </location>
</feature>
<dbReference type="AlphaFoldDB" id="A6G6H2"/>
<feature type="compositionally biased region" description="Low complexity" evidence="1">
    <location>
        <begin position="1"/>
        <end position="10"/>
    </location>
</feature>
<proteinExistence type="predicted"/>
<dbReference type="RefSeq" id="WP_006972321.1">
    <property type="nucleotide sequence ID" value="NZ_ABCS01000029.1"/>
</dbReference>
<feature type="compositionally biased region" description="Low complexity" evidence="1">
    <location>
        <begin position="19"/>
        <end position="49"/>
    </location>
</feature>
<keyword evidence="2" id="KW-0812">Transmembrane</keyword>
<feature type="region of interest" description="Disordered" evidence="1">
    <location>
        <begin position="1"/>
        <end position="69"/>
    </location>
</feature>
<dbReference type="STRING" id="391625.PPSIR1_15225"/>
<name>A6G6H2_9BACT</name>